<keyword evidence="5 7" id="KW-0472">Membrane</keyword>
<dbReference type="PROSITE" id="PS50850">
    <property type="entry name" value="MFS"/>
    <property type="match status" value="1"/>
</dbReference>
<comment type="caution">
    <text evidence="9">The sequence shown here is derived from an EMBL/GenBank/DDBJ whole genome shotgun (WGS) entry which is preliminary data.</text>
</comment>
<feature type="transmembrane region" description="Helical" evidence="7">
    <location>
        <begin position="223"/>
        <end position="245"/>
    </location>
</feature>
<evidence type="ECO:0000256" key="2">
    <source>
        <dbReference type="ARBA" id="ARBA00022448"/>
    </source>
</evidence>
<feature type="compositionally biased region" description="Polar residues" evidence="6">
    <location>
        <begin position="1"/>
        <end position="10"/>
    </location>
</feature>
<evidence type="ECO:0000256" key="7">
    <source>
        <dbReference type="SAM" id="Phobius"/>
    </source>
</evidence>
<sequence>MEPPSTSAEENTPLLASSPRPTTPNPSRATLPNKSPPPSAPRENNDVDNDSGLSTPDGLSADGPSTARLLLVLSGVYVSAFLAALDSTLVATLASPISTSFSSLSLLSWLASAYFVANAASQPLAGRLTEIYGRRAGMIFANVVFGIGNLMCAMAKSEQAMIAGRVVAGLGGGVIGPTAIFIMSDLIPLRRRSMWQGTANICFGVGSSIGGPLGGWIDDHFGWRAAFMIQMPLTLLAVVLSLLFIKTPENSGGPKGGRVEDENPQVGLTKLAKWKRIDFTGAFLLVATLVAFLLALTTGDWTSPLVLIALPLSFVLALAFIYFERFHAEPIIPVTLLLNRTILAACLTNWFATMARFGVIFYLPLYFLVQGYSVTATGLRLVPESVAIGITGFGVGLIIRQTGRYYLLNAAVSAIFLLSLAMTATLSAFTPSWLPFISMFLLGVGYCGQLTTTLLAALAAIDHHHHAVITSASYAFRSTGSTIGIAVANTALQTRLTTELNRRLGGREGAEEVIRRVRSSVDAIKDLPEEWRNEVVAAYMASLQVVFVVLLGLGVLATICSLLVKEHKLYKTIDRIDDDED</sequence>
<dbReference type="InterPro" id="IPR036259">
    <property type="entry name" value="MFS_trans_sf"/>
</dbReference>
<protein>
    <recommendedName>
        <fullName evidence="8">Major facilitator superfamily (MFS) profile domain-containing protein</fullName>
    </recommendedName>
</protein>
<keyword evidence="4 7" id="KW-1133">Transmembrane helix</keyword>
<dbReference type="GO" id="GO:0000329">
    <property type="term" value="C:fungal-type vacuole membrane"/>
    <property type="evidence" value="ECO:0007669"/>
    <property type="project" value="TreeGrafter"/>
</dbReference>
<feature type="transmembrane region" description="Helical" evidence="7">
    <location>
        <begin position="279"/>
        <end position="299"/>
    </location>
</feature>
<dbReference type="SUPFAM" id="SSF103473">
    <property type="entry name" value="MFS general substrate transporter"/>
    <property type="match status" value="1"/>
</dbReference>
<evidence type="ECO:0000256" key="4">
    <source>
        <dbReference type="ARBA" id="ARBA00022989"/>
    </source>
</evidence>
<feature type="transmembrane region" description="Helical" evidence="7">
    <location>
        <begin position="474"/>
        <end position="492"/>
    </location>
</feature>
<evidence type="ECO:0000256" key="1">
    <source>
        <dbReference type="ARBA" id="ARBA00004127"/>
    </source>
</evidence>
<feature type="transmembrane region" description="Helical" evidence="7">
    <location>
        <begin position="69"/>
        <end position="91"/>
    </location>
</feature>
<comment type="subcellular location">
    <subcellularLocation>
        <location evidence="1">Endomembrane system</location>
        <topology evidence="1">Multi-pass membrane protein</topology>
    </subcellularLocation>
</comment>
<feature type="domain" description="Major facilitator superfamily (MFS) profile" evidence="8">
    <location>
        <begin position="72"/>
        <end position="569"/>
    </location>
</feature>
<gene>
    <name evidence="9" type="ORF">G7Y89_g13651</name>
</gene>
<feature type="transmembrane region" description="Helical" evidence="7">
    <location>
        <begin position="436"/>
        <end position="462"/>
    </location>
</feature>
<dbReference type="Gene3D" id="1.20.1250.20">
    <property type="entry name" value="MFS general substrate transporter like domains"/>
    <property type="match status" value="2"/>
</dbReference>
<dbReference type="Proteomes" id="UP000566819">
    <property type="component" value="Unassembled WGS sequence"/>
</dbReference>
<feature type="transmembrane region" description="Helical" evidence="7">
    <location>
        <begin position="343"/>
        <end position="369"/>
    </location>
</feature>
<feature type="transmembrane region" description="Helical" evidence="7">
    <location>
        <begin position="406"/>
        <end position="430"/>
    </location>
</feature>
<name>A0A8H4R7U6_9HELO</name>
<dbReference type="PANTHER" id="PTHR23501">
    <property type="entry name" value="MAJOR FACILITATOR SUPERFAMILY"/>
    <property type="match status" value="1"/>
</dbReference>
<dbReference type="GO" id="GO:0015174">
    <property type="term" value="F:basic amino acid transmembrane transporter activity"/>
    <property type="evidence" value="ECO:0007669"/>
    <property type="project" value="TreeGrafter"/>
</dbReference>
<feature type="region of interest" description="Disordered" evidence="6">
    <location>
        <begin position="1"/>
        <end position="60"/>
    </location>
</feature>
<keyword evidence="2" id="KW-0813">Transport</keyword>
<feature type="transmembrane region" description="Helical" evidence="7">
    <location>
        <begin position="536"/>
        <end position="564"/>
    </location>
</feature>
<dbReference type="EMBL" id="JAAMPI010001632">
    <property type="protein sequence ID" value="KAF4624518.1"/>
    <property type="molecule type" value="Genomic_DNA"/>
</dbReference>
<feature type="transmembrane region" description="Helical" evidence="7">
    <location>
        <begin position="138"/>
        <end position="156"/>
    </location>
</feature>
<dbReference type="InterPro" id="IPR020846">
    <property type="entry name" value="MFS_dom"/>
</dbReference>
<proteinExistence type="predicted"/>
<dbReference type="GO" id="GO:0012505">
    <property type="term" value="C:endomembrane system"/>
    <property type="evidence" value="ECO:0007669"/>
    <property type="project" value="UniProtKB-SubCell"/>
</dbReference>
<evidence type="ECO:0000256" key="3">
    <source>
        <dbReference type="ARBA" id="ARBA00022692"/>
    </source>
</evidence>
<evidence type="ECO:0000256" key="6">
    <source>
        <dbReference type="SAM" id="MobiDB-lite"/>
    </source>
</evidence>
<dbReference type="InterPro" id="IPR011701">
    <property type="entry name" value="MFS"/>
</dbReference>
<keyword evidence="3 7" id="KW-0812">Transmembrane</keyword>
<feature type="transmembrane region" description="Helical" evidence="7">
    <location>
        <begin position="305"/>
        <end position="323"/>
    </location>
</feature>
<evidence type="ECO:0000313" key="9">
    <source>
        <dbReference type="EMBL" id="KAF4624518.1"/>
    </source>
</evidence>
<accession>A0A8H4R7U6</accession>
<feature type="compositionally biased region" description="Low complexity" evidence="6">
    <location>
        <begin position="16"/>
        <end position="30"/>
    </location>
</feature>
<evidence type="ECO:0000259" key="8">
    <source>
        <dbReference type="PROSITE" id="PS50850"/>
    </source>
</evidence>
<evidence type="ECO:0000256" key="5">
    <source>
        <dbReference type="ARBA" id="ARBA00023136"/>
    </source>
</evidence>
<feature type="transmembrane region" description="Helical" evidence="7">
    <location>
        <begin position="162"/>
        <end position="187"/>
    </location>
</feature>
<dbReference type="AlphaFoldDB" id="A0A8H4R7U6"/>
<keyword evidence="10" id="KW-1185">Reference proteome</keyword>
<dbReference type="PANTHER" id="PTHR23501:SF191">
    <property type="entry name" value="VACUOLAR BASIC AMINO ACID TRANSPORTER 4"/>
    <property type="match status" value="1"/>
</dbReference>
<feature type="transmembrane region" description="Helical" evidence="7">
    <location>
        <begin position="381"/>
        <end position="399"/>
    </location>
</feature>
<organism evidence="9 10">
    <name type="scientific">Cudoniella acicularis</name>
    <dbReference type="NCBI Taxonomy" id="354080"/>
    <lineage>
        <taxon>Eukaryota</taxon>
        <taxon>Fungi</taxon>
        <taxon>Dikarya</taxon>
        <taxon>Ascomycota</taxon>
        <taxon>Pezizomycotina</taxon>
        <taxon>Leotiomycetes</taxon>
        <taxon>Helotiales</taxon>
        <taxon>Tricladiaceae</taxon>
        <taxon>Cudoniella</taxon>
    </lineage>
</organism>
<reference evidence="9 10" key="1">
    <citation type="submission" date="2020-03" db="EMBL/GenBank/DDBJ databases">
        <title>Draft Genome Sequence of Cudoniella acicularis.</title>
        <authorList>
            <person name="Buettner E."/>
            <person name="Kellner H."/>
        </authorList>
    </citation>
    <scope>NUCLEOTIDE SEQUENCE [LARGE SCALE GENOMIC DNA]</scope>
    <source>
        <strain evidence="9 10">DSM 108380</strain>
    </source>
</reference>
<feature type="transmembrane region" description="Helical" evidence="7">
    <location>
        <begin position="97"/>
        <end position="117"/>
    </location>
</feature>
<dbReference type="Pfam" id="PF07690">
    <property type="entry name" value="MFS_1"/>
    <property type="match status" value="1"/>
</dbReference>
<dbReference type="OrthoDB" id="6770063at2759"/>
<evidence type="ECO:0000313" key="10">
    <source>
        <dbReference type="Proteomes" id="UP000566819"/>
    </source>
</evidence>